<protein>
    <submittedName>
        <fullName evidence="2">Uncharacterized protein</fullName>
    </submittedName>
</protein>
<reference evidence="2" key="2">
    <citation type="submission" date="2021-08" db="EMBL/GenBank/DDBJ databases">
        <authorList>
            <person name="Gostincar C."/>
            <person name="Sun X."/>
            <person name="Song Z."/>
            <person name="Gunde-Cimerman N."/>
        </authorList>
    </citation>
    <scope>NUCLEOTIDE SEQUENCE</scope>
    <source>
        <strain evidence="2">EXF-9298</strain>
    </source>
</reference>
<comment type="caution">
    <text evidence="2">The sequence shown here is derived from an EMBL/GenBank/DDBJ whole genome shotgun (WGS) entry which is preliminary data.</text>
</comment>
<evidence type="ECO:0000256" key="1">
    <source>
        <dbReference type="SAM" id="MobiDB-lite"/>
    </source>
</evidence>
<keyword evidence="3" id="KW-1185">Reference proteome</keyword>
<feature type="region of interest" description="Disordered" evidence="1">
    <location>
        <begin position="200"/>
        <end position="240"/>
    </location>
</feature>
<feature type="non-terminal residue" evidence="2">
    <location>
        <position position="519"/>
    </location>
</feature>
<sequence length="519" mass="56890">METSGREAYQLRAAYQGALPGTIAAAERLHILMGVEAEAFDGYGQLVVLPWHMPLPGELQRQSQTPNSNHLSTKLNTAIGGREADMLPYRDAGTRALSQHSKRRAAPSNQLERSLHNKSLAQHLSIRQAGVQVPLHSRDVYLPSQFAGTKPSIASNSVMDNMLKRKLSKVKLPSAPKDDHLSGTIPNLSVQPAFQHKLRISGPTARIDDTAGIQKEHKHPKTSDYKEKSESPSPPRRRSMPPIEAVLAHGFKNISLVRPSQATIPRSHAYDPWTSLFLSHKVLAPTPVFLLNITPFQLADSEETQYWRPSLPMLLSYHLANPATLIEETTIQSLTFHLRAPKPTLASTGNRKQSARAAKQPHYKTEGPETGTEIRIIRMILPPLLNGDGVSSEDVPYTDWLILCLSDTAPTQPPSTSTRVLRSASKPPKQSYLLLAVPTQAISETSFVASSPSLSPVEGETNEQQTITTVLRFASRGRMPLAFGVGKHVSFADKWIEGFGMGVAALEVTVNGTKPPCWS</sequence>
<name>A0A9P8FTR9_AURME</name>
<gene>
    <name evidence="2" type="ORF">KCU98_g6532</name>
</gene>
<proteinExistence type="predicted"/>
<feature type="region of interest" description="Disordered" evidence="1">
    <location>
        <begin position="343"/>
        <end position="368"/>
    </location>
</feature>
<reference evidence="2" key="1">
    <citation type="journal article" date="2021" name="J Fungi (Basel)">
        <title>Virulence traits and population genomics of the black yeast Aureobasidium melanogenum.</title>
        <authorList>
            <person name="Cernosa A."/>
            <person name="Sun X."/>
            <person name="Gostincar C."/>
            <person name="Fang C."/>
            <person name="Gunde-Cimerman N."/>
            <person name="Song Z."/>
        </authorList>
    </citation>
    <scope>NUCLEOTIDE SEQUENCE</scope>
    <source>
        <strain evidence="2">EXF-9298</strain>
    </source>
</reference>
<dbReference type="AlphaFoldDB" id="A0A9P8FTR9"/>
<evidence type="ECO:0000313" key="2">
    <source>
        <dbReference type="EMBL" id="KAG9982795.1"/>
    </source>
</evidence>
<dbReference type="Proteomes" id="UP000729357">
    <property type="component" value="Unassembled WGS sequence"/>
</dbReference>
<organism evidence="2 3">
    <name type="scientific">Aureobasidium melanogenum</name>
    <name type="common">Aureobasidium pullulans var. melanogenum</name>
    <dbReference type="NCBI Taxonomy" id="46634"/>
    <lineage>
        <taxon>Eukaryota</taxon>
        <taxon>Fungi</taxon>
        <taxon>Dikarya</taxon>
        <taxon>Ascomycota</taxon>
        <taxon>Pezizomycotina</taxon>
        <taxon>Dothideomycetes</taxon>
        <taxon>Dothideomycetidae</taxon>
        <taxon>Dothideales</taxon>
        <taxon>Saccotheciaceae</taxon>
        <taxon>Aureobasidium</taxon>
    </lineage>
</organism>
<dbReference type="EMBL" id="JAHFXS010000671">
    <property type="protein sequence ID" value="KAG9982795.1"/>
    <property type="molecule type" value="Genomic_DNA"/>
</dbReference>
<accession>A0A9P8FTR9</accession>
<evidence type="ECO:0000313" key="3">
    <source>
        <dbReference type="Proteomes" id="UP000729357"/>
    </source>
</evidence>
<feature type="compositionally biased region" description="Basic and acidic residues" evidence="1">
    <location>
        <begin position="221"/>
        <end position="230"/>
    </location>
</feature>